<accession>A0ABY7JR17</accession>
<comment type="similarity">
    <text evidence="2">Belongs to the diacylglycerol/lipid kinase family.</text>
</comment>
<dbReference type="EMBL" id="CP114052">
    <property type="protein sequence ID" value="WAW14493.1"/>
    <property type="molecule type" value="Genomic_DNA"/>
</dbReference>
<dbReference type="InterPro" id="IPR016064">
    <property type="entry name" value="NAD/diacylglycerol_kinase_sf"/>
</dbReference>
<organism evidence="4 5">
    <name type="scientific">Peptostreptococcus equinus</name>
    <dbReference type="NCBI Taxonomy" id="3003601"/>
    <lineage>
        <taxon>Bacteria</taxon>
        <taxon>Bacillati</taxon>
        <taxon>Bacillota</taxon>
        <taxon>Clostridia</taxon>
        <taxon>Peptostreptococcales</taxon>
        <taxon>Peptostreptococcaceae</taxon>
        <taxon>Peptostreptococcus</taxon>
    </lineage>
</organism>
<keyword evidence="4" id="KW-0418">Kinase</keyword>
<reference evidence="4" key="1">
    <citation type="submission" date="2022-12" db="EMBL/GenBank/DDBJ databases">
        <title>Peptostreptococcus.</title>
        <authorList>
            <person name="Lee S.H."/>
        </authorList>
    </citation>
    <scope>NUCLEOTIDE SEQUENCE</scope>
    <source>
        <strain evidence="4">CBA3647</strain>
    </source>
</reference>
<evidence type="ECO:0000313" key="4">
    <source>
        <dbReference type="EMBL" id="WAW14493.1"/>
    </source>
</evidence>
<keyword evidence="4" id="KW-0808">Transferase</keyword>
<evidence type="ECO:0000256" key="2">
    <source>
        <dbReference type="ARBA" id="ARBA00005983"/>
    </source>
</evidence>
<dbReference type="InterPro" id="IPR050187">
    <property type="entry name" value="Lipid_Phosphate_FormReg"/>
</dbReference>
<dbReference type="SUPFAM" id="SSF111331">
    <property type="entry name" value="NAD kinase/diacylglycerol kinase-like"/>
    <property type="match status" value="1"/>
</dbReference>
<dbReference type="RefSeq" id="WP_269311181.1">
    <property type="nucleotide sequence ID" value="NZ_CP114052.1"/>
</dbReference>
<dbReference type="Pfam" id="PF00781">
    <property type="entry name" value="DAGK_cat"/>
    <property type="match status" value="1"/>
</dbReference>
<dbReference type="InterPro" id="IPR017438">
    <property type="entry name" value="ATP-NAD_kinase_N"/>
</dbReference>
<evidence type="ECO:0000313" key="5">
    <source>
        <dbReference type="Proteomes" id="UP001164187"/>
    </source>
</evidence>
<sequence>MYKKNSEIKLCGLKLYIVAHIGSGGKTGHKSLKKTIKKCIKSSIEFEYFISEYKGHTIKLVQDIARRIENDNSINQSNENSFDKLNKVSKLLIIGGDGTLSEAISSLKKLDIDIPIAYLPSGTGNDFSREVKYKKDVDSVISKLQRIDIPTEIEIIKFTNLKDNSVDYAVNSVGFGFDALIIYLSEKSHFKTTFKKIGIGKLSYIIYIFEALINKYKFSVNIYDSNSKKYSYDNLLIACLMNHPYIGGGVKLDPYLRSNDHKLSIIIGYDISIHNIGKIIYQVLKTSDHIEKNDNIVRLVSDEFTIENKLASHIQVDGESWNKDIYKIHFKLDKQKFWI</sequence>
<protein>
    <submittedName>
        <fullName evidence="4">Diacylglycerol kinase family protein</fullName>
    </submittedName>
</protein>
<name>A0ABY7JR17_9FIRM</name>
<dbReference type="GO" id="GO:0016301">
    <property type="term" value="F:kinase activity"/>
    <property type="evidence" value="ECO:0007669"/>
    <property type="project" value="UniProtKB-KW"/>
</dbReference>
<proteinExistence type="inferred from homology"/>
<evidence type="ECO:0000256" key="1">
    <source>
        <dbReference type="ARBA" id="ARBA00001946"/>
    </source>
</evidence>
<dbReference type="Gene3D" id="2.60.200.40">
    <property type="match status" value="1"/>
</dbReference>
<feature type="domain" description="DAGKc" evidence="3">
    <location>
        <begin position="10"/>
        <end position="164"/>
    </location>
</feature>
<dbReference type="PANTHER" id="PTHR12358:SF54">
    <property type="entry name" value="SPHINGOSINE KINASE RELATED PROTEIN"/>
    <property type="match status" value="1"/>
</dbReference>
<comment type="cofactor">
    <cofactor evidence="1">
        <name>Mg(2+)</name>
        <dbReference type="ChEBI" id="CHEBI:18420"/>
    </cofactor>
</comment>
<gene>
    <name evidence="4" type="ORF">O0R46_07785</name>
</gene>
<dbReference type="Gene3D" id="3.40.50.10330">
    <property type="entry name" value="Probable inorganic polyphosphate/atp-NAD kinase, domain 1"/>
    <property type="match status" value="1"/>
</dbReference>
<dbReference type="SMART" id="SM00046">
    <property type="entry name" value="DAGKc"/>
    <property type="match status" value="1"/>
</dbReference>
<keyword evidence="5" id="KW-1185">Reference proteome</keyword>
<evidence type="ECO:0000259" key="3">
    <source>
        <dbReference type="PROSITE" id="PS50146"/>
    </source>
</evidence>
<dbReference type="PROSITE" id="PS50146">
    <property type="entry name" value="DAGK"/>
    <property type="match status" value="1"/>
</dbReference>
<dbReference type="PANTHER" id="PTHR12358">
    <property type="entry name" value="SPHINGOSINE KINASE"/>
    <property type="match status" value="1"/>
</dbReference>
<dbReference type="InterPro" id="IPR001206">
    <property type="entry name" value="Diacylglycerol_kinase_cat_dom"/>
</dbReference>
<dbReference type="Proteomes" id="UP001164187">
    <property type="component" value="Chromosome"/>
</dbReference>